<protein>
    <submittedName>
        <fullName evidence="1">Uncharacterized protein</fullName>
    </submittedName>
</protein>
<dbReference type="AlphaFoldDB" id="A0A6C0B0K4"/>
<evidence type="ECO:0000313" key="1">
    <source>
        <dbReference type="EMBL" id="QHS85737.1"/>
    </source>
</evidence>
<sequence>MSSELHFQQAFVGTVSQTTEIVLAGESSNAPVPEDETILVPCNLNNGVVTYTGAYQAADYVTGQAATYPEVTIDVTKLLAAANVVDGIFTDKDSADLLDPLYGSAPTLQGLFRNEPWDFPGPVSTANPLEAVISVTYGAITATSLASAVGSGSWGPSSAAADPAVNLFEQCLAAGKVSGSTLSDANGQGAAAFAVGDSLSVYVTYTLTKTRSYSADSDLSGAAAVGGTATITVGGVTVGSTPVLEVATPVTKVYRWKFVNNTAPVV</sequence>
<dbReference type="EMBL" id="MN739048">
    <property type="protein sequence ID" value="QHS85737.1"/>
    <property type="molecule type" value="Genomic_DNA"/>
</dbReference>
<organism evidence="1">
    <name type="scientific">viral metagenome</name>
    <dbReference type="NCBI Taxonomy" id="1070528"/>
    <lineage>
        <taxon>unclassified sequences</taxon>
        <taxon>metagenomes</taxon>
        <taxon>organismal metagenomes</taxon>
    </lineage>
</organism>
<name>A0A6C0B0K4_9ZZZZ</name>
<reference evidence="1" key="1">
    <citation type="journal article" date="2020" name="Nature">
        <title>Giant virus diversity and host interactions through global metagenomics.</title>
        <authorList>
            <person name="Schulz F."/>
            <person name="Roux S."/>
            <person name="Paez-Espino D."/>
            <person name="Jungbluth S."/>
            <person name="Walsh D.A."/>
            <person name="Denef V.J."/>
            <person name="McMahon K.D."/>
            <person name="Konstantinidis K.T."/>
            <person name="Eloe-Fadrosh E.A."/>
            <person name="Kyrpides N.C."/>
            <person name="Woyke T."/>
        </authorList>
    </citation>
    <scope>NUCLEOTIDE SEQUENCE</scope>
    <source>
        <strain evidence="1">GVMAG-M-3300009185-36</strain>
    </source>
</reference>
<proteinExistence type="predicted"/>
<accession>A0A6C0B0K4</accession>